<reference evidence="3 4" key="1">
    <citation type="journal article" date="2020" name="ISME J.">
        <title>Uncovering the hidden diversity of litter-decomposition mechanisms in mushroom-forming fungi.</title>
        <authorList>
            <person name="Floudas D."/>
            <person name="Bentzer J."/>
            <person name="Ahren D."/>
            <person name="Johansson T."/>
            <person name="Persson P."/>
            <person name="Tunlid A."/>
        </authorList>
    </citation>
    <scope>NUCLEOTIDE SEQUENCE [LARGE SCALE GENOMIC DNA]</scope>
    <source>
        <strain evidence="3 4">CBS 406.79</strain>
    </source>
</reference>
<feature type="region of interest" description="Disordered" evidence="1">
    <location>
        <begin position="482"/>
        <end position="554"/>
    </location>
</feature>
<evidence type="ECO:0000256" key="1">
    <source>
        <dbReference type="SAM" id="MobiDB-lite"/>
    </source>
</evidence>
<dbReference type="EMBL" id="JAACJN010000013">
    <property type="protein sequence ID" value="KAF5390871.1"/>
    <property type="molecule type" value="Genomic_DNA"/>
</dbReference>
<dbReference type="OrthoDB" id="2854992at2759"/>
<feature type="compositionally biased region" description="Polar residues" evidence="1">
    <location>
        <begin position="524"/>
        <end position="554"/>
    </location>
</feature>
<gene>
    <name evidence="3" type="ORF">D9757_004497</name>
</gene>
<dbReference type="Proteomes" id="UP000518752">
    <property type="component" value="Unassembled WGS sequence"/>
</dbReference>
<feature type="transmembrane region" description="Helical" evidence="2">
    <location>
        <begin position="177"/>
        <end position="198"/>
    </location>
</feature>
<feature type="transmembrane region" description="Helical" evidence="2">
    <location>
        <begin position="210"/>
        <end position="233"/>
    </location>
</feature>
<keyword evidence="2" id="KW-0812">Transmembrane</keyword>
<keyword evidence="2" id="KW-0472">Membrane</keyword>
<organism evidence="3 4">
    <name type="scientific">Collybiopsis confluens</name>
    <dbReference type="NCBI Taxonomy" id="2823264"/>
    <lineage>
        <taxon>Eukaryota</taxon>
        <taxon>Fungi</taxon>
        <taxon>Dikarya</taxon>
        <taxon>Basidiomycota</taxon>
        <taxon>Agaricomycotina</taxon>
        <taxon>Agaricomycetes</taxon>
        <taxon>Agaricomycetidae</taxon>
        <taxon>Agaricales</taxon>
        <taxon>Marasmiineae</taxon>
        <taxon>Omphalotaceae</taxon>
        <taxon>Collybiopsis</taxon>
    </lineage>
</organism>
<feature type="region of interest" description="Disordered" evidence="1">
    <location>
        <begin position="448"/>
        <end position="467"/>
    </location>
</feature>
<sequence>MSNNRAQQITAALVLLVQSWQVPAGTYAGVSGLDSLARSMCTLVDQTVGLLLFYGLVSLSFYTESEKVGLARLNLVHTTRPGESLKSTTISYRARWVDIGNLGSRSGNFTVESTKGGLPVNGRDVESQELDTSIAPNANHWVYPYLLDWKPRENGGSLVPEVVVLTRRGLIKTTAVAIARFAIFLATSLIITLLHITMVAPFFDDKVVKIVFILADIGRWGLVVGQLSSIMTYSLNYKGVSTWASPKAFKESDEYGGGSWCTCDQKLCRDFPLAYMGRAYHAKAVFYVCEFLWPRITKIMPAYGSHIWGTTIFSSFKCFDESSFTDEQSTVLRLNISPRGRGDLSNDFIHRGEAIDFKVPTVMVQLCFPTRLRVKFVHRMTNFFILGPFCLCSIAIPFLVIWRDGGPSTAATIFLGVVQAVTFILGFKDINNWSINCKFELDEPQHGIPHAAHSYPPRRDNLGGATQGERCACRKENQQALLSASSTSSRSNPPSHQSSVVQQPTGRRSTTTRHTSSVHRSTGQITGPNFTQQTTASSTDPSSANGAVASRSTG</sequence>
<keyword evidence="2" id="KW-1133">Transmembrane helix</keyword>
<keyword evidence="4" id="KW-1185">Reference proteome</keyword>
<evidence type="ECO:0000256" key="2">
    <source>
        <dbReference type="SAM" id="Phobius"/>
    </source>
</evidence>
<proteinExistence type="predicted"/>
<comment type="caution">
    <text evidence="3">The sequence shown here is derived from an EMBL/GenBank/DDBJ whole genome shotgun (WGS) entry which is preliminary data.</text>
</comment>
<feature type="transmembrane region" description="Helical" evidence="2">
    <location>
        <begin position="383"/>
        <end position="402"/>
    </location>
</feature>
<feature type="compositionally biased region" description="Low complexity" evidence="1">
    <location>
        <begin position="483"/>
        <end position="523"/>
    </location>
</feature>
<protein>
    <submittedName>
        <fullName evidence="3">Uncharacterized protein</fullName>
    </submittedName>
</protein>
<accession>A0A8H5HWK0</accession>
<feature type="transmembrane region" description="Helical" evidence="2">
    <location>
        <begin position="408"/>
        <end position="427"/>
    </location>
</feature>
<name>A0A8H5HWK0_9AGAR</name>
<dbReference type="AlphaFoldDB" id="A0A8H5HWK0"/>
<evidence type="ECO:0000313" key="3">
    <source>
        <dbReference type="EMBL" id="KAF5390871.1"/>
    </source>
</evidence>
<evidence type="ECO:0000313" key="4">
    <source>
        <dbReference type="Proteomes" id="UP000518752"/>
    </source>
</evidence>